<feature type="non-terminal residue" evidence="1">
    <location>
        <position position="284"/>
    </location>
</feature>
<evidence type="ECO:0000313" key="1">
    <source>
        <dbReference type="EMBL" id="KAJ1674585.1"/>
    </source>
</evidence>
<sequence>MYGYLLAGLLFYLLPASVCIKIIQFCFGVEIFILLPLQIHFNEYRQLLSFSEWLVWGSKTDVEQALMILRVNNPECMAHVEAGNPSNSSNTASLLSALHIAPPACAPRNILPRTNSMVSLAQPGKQAKDTVNNHAALPVISVPPDNGHGDVSESDTDQEGYRSGGTDHLHSVDRPLPSDVASILSGYQSEATSTRLKRKAGKIKDKVHDIFSSRKILRWKRDKGVKPADSSSAPDQQWQQHQQQAAEERDMDTPSWQGTPTTSPNTAVTMGQDPSLTHQRSFHG</sequence>
<evidence type="ECO:0000313" key="2">
    <source>
        <dbReference type="Proteomes" id="UP001145114"/>
    </source>
</evidence>
<keyword evidence="2" id="KW-1185">Reference proteome</keyword>
<proteinExistence type="predicted"/>
<organism evidence="1 2">
    <name type="scientific">Spiromyces aspiralis</name>
    <dbReference type="NCBI Taxonomy" id="68401"/>
    <lineage>
        <taxon>Eukaryota</taxon>
        <taxon>Fungi</taxon>
        <taxon>Fungi incertae sedis</taxon>
        <taxon>Zoopagomycota</taxon>
        <taxon>Kickxellomycotina</taxon>
        <taxon>Kickxellomycetes</taxon>
        <taxon>Kickxellales</taxon>
        <taxon>Kickxellaceae</taxon>
        <taxon>Spiromyces</taxon>
    </lineage>
</organism>
<dbReference type="EMBL" id="JAMZIH010005837">
    <property type="protein sequence ID" value="KAJ1674585.1"/>
    <property type="molecule type" value="Genomic_DNA"/>
</dbReference>
<name>A0ACC1HDB0_9FUNG</name>
<comment type="caution">
    <text evidence="1">The sequence shown here is derived from an EMBL/GenBank/DDBJ whole genome shotgun (WGS) entry which is preliminary data.</text>
</comment>
<dbReference type="Proteomes" id="UP001145114">
    <property type="component" value="Unassembled WGS sequence"/>
</dbReference>
<gene>
    <name evidence="1" type="ORF">EV182_002974</name>
</gene>
<protein>
    <submittedName>
        <fullName evidence="1">Uncharacterized protein</fullName>
    </submittedName>
</protein>
<accession>A0ACC1HDB0</accession>
<reference evidence="1" key="1">
    <citation type="submission" date="2022-06" db="EMBL/GenBank/DDBJ databases">
        <title>Phylogenomic reconstructions and comparative analyses of Kickxellomycotina fungi.</title>
        <authorList>
            <person name="Reynolds N.K."/>
            <person name="Stajich J.E."/>
            <person name="Barry K."/>
            <person name="Grigoriev I.V."/>
            <person name="Crous P."/>
            <person name="Smith M.E."/>
        </authorList>
    </citation>
    <scope>NUCLEOTIDE SEQUENCE</scope>
    <source>
        <strain evidence="1">RSA 2271</strain>
    </source>
</reference>